<dbReference type="RefSeq" id="WP_404748404.1">
    <property type="nucleotide sequence ID" value="NZ_JBJDQH010000018.1"/>
</dbReference>
<protein>
    <submittedName>
        <fullName evidence="1">Uncharacterized protein</fullName>
    </submittedName>
</protein>
<organism evidence="1 2">
    <name type="scientific">Streptomyces milbemycinicus</name>
    <dbReference type="NCBI Taxonomy" id="476552"/>
    <lineage>
        <taxon>Bacteria</taxon>
        <taxon>Bacillati</taxon>
        <taxon>Actinomycetota</taxon>
        <taxon>Actinomycetes</taxon>
        <taxon>Kitasatosporales</taxon>
        <taxon>Streptomycetaceae</taxon>
        <taxon>Streptomyces</taxon>
    </lineage>
</organism>
<evidence type="ECO:0000313" key="1">
    <source>
        <dbReference type="EMBL" id="MFK4271482.1"/>
    </source>
</evidence>
<accession>A0ABW8LZY5</accession>
<sequence>MTRLNPHRVQKSGLTHGQHLISSSITRNRIAEQHDGERRYRVTPVQWLPAERSGGDVPQQIEDIYRLIVSKRNEEVVASQEAMSLLAEFGADQVIIGYAFNPYIDGALNTDPERANKLNKAGRIAPHFSM</sequence>
<evidence type="ECO:0000313" key="2">
    <source>
        <dbReference type="Proteomes" id="UP001620295"/>
    </source>
</evidence>
<proteinExistence type="predicted"/>
<dbReference type="EMBL" id="JBJDQH010000018">
    <property type="protein sequence ID" value="MFK4271482.1"/>
    <property type="molecule type" value="Genomic_DNA"/>
</dbReference>
<gene>
    <name evidence="1" type="ORF">ACI2L5_42235</name>
</gene>
<keyword evidence="2" id="KW-1185">Reference proteome</keyword>
<dbReference type="Proteomes" id="UP001620295">
    <property type="component" value="Unassembled WGS sequence"/>
</dbReference>
<comment type="caution">
    <text evidence="1">The sequence shown here is derived from an EMBL/GenBank/DDBJ whole genome shotgun (WGS) entry which is preliminary data.</text>
</comment>
<reference evidence="1 2" key="1">
    <citation type="submission" date="2024-11" db="EMBL/GenBank/DDBJ databases">
        <title>The Natural Products Discovery Center: Release of the First 8490 Sequenced Strains for Exploring Actinobacteria Biosynthetic Diversity.</title>
        <authorList>
            <person name="Kalkreuter E."/>
            <person name="Kautsar S.A."/>
            <person name="Yang D."/>
            <person name="Bader C.D."/>
            <person name="Teijaro C.N."/>
            <person name="Fluegel L."/>
            <person name="Davis C.M."/>
            <person name="Simpson J.R."/>
            <person name="Lauterbach L."/>
            <person name="Steele A.D."/>
            <person name="Gui C."/>
            <person name="Meng S."/>
            <person name="Li G."/>
            <person name="Viehrig K."/>
            <person name="Ye F."/>
            <person name="Su P."/>
            <person name="Kiefer A.F."/>
            <person name="Nichols A."/>
            <person name="Cepeda A.J."/>
            <person name="Yan W."/>
            <person name="Fan B."/>
            <person name="Jiang Y."/>
            <person name="Adhikari A."/>
            <person name="Zheng C.-J."/>
            <person name="Schuster L."/>
            <person name="Cowan T.M."/>
            <person name="Smanski M.J."/>
            <person name="Chevrette M.G."/>
            <person name="De Carvalho L.P.S."/>
            <person name="Shen B."/>
        </authorList>
    </citation>
    <scope>NUCLEOTIDE SEQUENCE [LARGE SCALE GENOMIC DNA]</scope>
    <source>
        <strain evidence="1 2">NPDC020863</strain>
    </source>
</reference>
<name>A0ABW8LZY5_9ACTN</name>